<dbReference type="Gene3D" id="3.40.50.150">
    <property type="entry name" value="Vaccinia Virus protein VP39"/>
    <property type="match status" value="1"/>
</dbReference>
<evidence type="ECO:0000313" key="4">
    <source>
        <dbReference type="Proteomes" id="UP000822331"/>
    </source>
</evidence>
<dbReference type="Pfam" id="PF05711">
    <property type="entry name" value="TylF"/>
    <property type="match status" value="1"/>
</dbReference>
<dbReference type="AlphaFoldDB" id="A0AAE7R5R8"/>
<keyword evidence="4" id="KW-1185">Reference proteome</keyword>
<dbReference type="InterPro" id="IPR008884">
    <property type="entry name" value="TylF_MeTrfase"/>
</dbReference>
<dbReference type="Proteomes" id="UP000663912">
    <property type="component" value="Chromosome 2"/>
</dbReference>
<reference evidence="1 4" key="1">
    <citation type="journal article" date="2020" name="Science">
        <title>Unexpected conservation and global transmission of agrobacterial virulence plasmids.</title>
        <authorList>
            <person name="Weisberg A.J."/>
            <person name="Davis E.W. 2nd"/>
            <person name="Tabima J."/>
            <person name="Belcher M.S."/>
            <person name="Miller M."/>
            <person name="Kuo C.H."/>
            <person name="Loper J.E."/>
            <person name="Grunwald N.J."/>
            <person name="Putnam M.L."/>
            <person name="Chang J.H."/>
        </authorList>
    </citation>
    <scope>NUCLEOTIDE SEQUENCE [LARGE SCALE GENOMIC DNA]</scope>
    <source>
        <strain evidence="1 4">A19/93</strain>
    </source>
</reference>
<organism evidence="2 3">
    <name type="scientific">Agrobacterium rubi</name>
    <dbReference type="NCBI Taxonomy" id="28099"/>
    <lineage>
        <taxon>Bacteria</taxon>
        <taxon>Pseudomonadati</taxon>
        <taxon>Pseudomonadota</taxon>
        <taxon>Alphaproteobacteria</taxon>
        <taxon>Hyphomicrobiales</taxon>
        <taxon>Rhizobiaceae</taxon>
        <taxon>Rhizobium/Agrobacterium group</taxon>
        <taxon>Agrobacterium</taxon>
    </lineage>
</organism>
<evidence type="ECO:0000313" key="3">
    <source>
        <dbReference type="Proteomes" id="UP000663912"/>
    </source>
</evidence>
<dbReference type="GO" id="GO:0032259">
    <property type="term" value="P:methylation"/>
    <property type="evidence" value="ECO:0007669"/>
    <property type="project" value="UniProtKB-KW"/>
</dbReference>
<proteinExistence type="predicted"/>
<keyword evidence="2" id="KW-0808">Transferase</keyword>
<protein>
    <submittedName>
        <fullName evidence="2">Methyltransferase</fullName>
    </submittedName>
</protein>
<dbReference type="PANTHER" id="PTHR40036:SF1">
    <property type="entry name" value="MACROCIN O-METHYLTRANSFERASE"/>
    <property type="match status" value="1"/>
</dbReference>
<dbReference type="PANTHER" id="PTHR40036">
    <property type="entry name" value="MACROCIN O-METHYLTRANSFERASE"/>
    <property type="match status" value="1"/>
</dbReference>
<accession>A0AAE7R5R8</accession>
<gene>
    <name evidence="1" type="ORF">G6L72_14820</name>
    <name evidence="2" type="ORF">G6M88_15240</name>
</gene>
<reference evidence="2" key="2">
    <citation type="submission" date="2020-02" db="EMBL/GenBank/DDBJ databases">
        <title>Unexpected conservation and global transmission of agrobacterial virulence plasmids.</title>
        <authorList>
            <person name="Weisberg A.J."/>
            <person name="Davis E.W. II"/>
            <person name="Tabima J.R."/>
            <person name="Belcher M.S."/>
            <person name="Miller M."/>
            <person name="Kuo C.-H."/>
            <person name="Loper J.E."/>
            <person name="Grunwald N.J."/>
            <person name="Putnam M.L."/>
            <person name="Chang J.H."/>
        </authorList>
    </citation>
    <scope>NUCLEOTIDE SEQUENCE</scope>
    <source>
        <strain evidence="2">W2/73</strain>
    </source>
</reference>
<dbReference type="GO" id="GO:0008168">
    <property type="term" value="F:methyltransferase activity"/>
    <property type="evidence" value="ECO:0007669"/>
    <property type="project" value="UniProtKB-KW"/>
</dbReference>
<dbReference type="Proteomes" id="UP000822331">
    <property type="component" value="Unassembled WGS sequence"/>
</dbReference>
<dbReference type="InterPro" id="IPR029063">
    <property type="entry name" value="SAM-dependent_MTases_sf"/>
</dbReference>
<evidence type="ECO:0000313" key="1">
    <source>
        <dbReference type="EMBL" id="NTF37976.1"/>
    </source>
</evidence>
<dbReference type="EMBL" id="JAAMCP010000008">
    <property type="protein sequence ID" value="NTF37976.1"/>
    <property type="molecule type" value="Genomic_DNA"/>
</dbReference>
<sequence length="247" mass="27933">MPSNITNLFWGLEDKDRALSAIMDAISPLDKDGVFCGDNLIVFGRNLSFLGDEKFINAFKKIISDDNYIGYGIMWRIYFYCWCAKSSLNKKGDFVECGVSTGTSSAIMCDFLDINSHEKFLYLYDAWGSDTRVNSLAYGFNDNTYEEVKNRFSPYKNVRLIKGFVPETFSISCPEKISFLHIDLNNADAEIAVLDALFERVIDGGLILFDDYGANGFLTSKIAEDEWMEKRGYSIMELPTGQGLLIK</sequence>
<name>A0AAE7R5R8_9HYPH</name>
<dbReference type="EMBL" id="CP049207">
    <property type="protein sequence ID" value="QTG01831.1"/>
    <property type="molecule type" value="Genomic_DNA"/>
</dbReference>
<dbReference type="KEGG" id="arui:G6M88_15240"/>
<keyword evidence="2" id="KW-0489">Methyltransferase</keyword>
<dbReference type="RefSeq" id="WP_065698610.1">
    <property type="nucleotide sequence ID" value="NZ_CP049207.1"/>
</dbReference>
<evidence type="ECO:0000313" key="2">
    <source>
        <dbReference type="EMBL" id="QTG01831.1"/>
    </source>
</evidence>